<dbReference type="Pfam" id="PF00571">
    <property type="entry name" value="CBS"/>
    <property type="match status" value="1"/>
</dbReference>
<dbReference type="SUPFAM" id="SSF54631">
    <property type="entry name" value="CBS-domain pair"/>
    <property type="match status" value="1"/>
</dbReference>
<evidence type="ECO:0000259" key="11">
    <source>
        <dbReference type="PROSITE" id="PS51846"/>
    </source>
</evidence>
<feature type="transmembrane region" description="Helical" evidence="9">
    <location>
        <begin position="119"/>
        <end position="141"/>
    </location>
</feature>
<dbReference type="InterPro" id="IPR044751">
    <property type="entry name" value="Ion_transp-like_CBS"/>
</dbReference>
<protein>
    <submittedName>
        <fullName evidence="12">HlyC/CorC family transporter</fullName>
    </submittedName>
</protein>
<dbReference type="InterPro" id="IPR046342">
    <property type="entry name" value="CBS_dom_sf"/>
</dbReference>
<feature type="domain" description="CBS" evidence="10">
    <location>
        <begin position="198"/>
        <end position="257"/>
    </location>
</feature>
<dbReference type="PROSITE" id="PS51257">
    <property type="entry name" value="PROKAR_LIPOPROTEIN"/>
    <property type="match status" value="1"/>
</dbReference>
<evidence type="ECO:0000256" key="8">
    <source>
        <dbReference type="PROSITE-ProRule" id="PRU01193"/>
    </source>
</evidence>
<dbReference type="InterPro" id="IPR000644">
    <property type="entry name" value="CBS_dom"/>
</dbReference>
<dbReference type="AlphaFoldDB" id="A0A6B3N557"/>
<dbReference type="PROSITE" id="PS51371">
    <property type="entry name" value="CBS"/>
    <property type="match status" value="2"/>
</dbReference>
<evidence type="ECO:0000256" key="3">
    <source>
        <dbReference type="ARBA" id="ARBA00022737"/>
    </source>
</evidence>
<gene>
    <name evidence="12" type="ORF">F6J89_03375</name>
</gene>
<feature type="transmembrane region" description="Helical" evidence="9">
    <location>
        <begin position="6"/>
        <end position="31"/>
    </location>
</feature>
<dbReference type="PANTHER" id="PTHR22777">
    <property type="entry name" value="HEMOLYSIN-RELATED"/>
    <property type="match status" value="1"/>
</dbReference>
<evidence type="ECO:0000313" key="12">
    <source>
        <dbReference type="EMBL" id="NER26680.1"/>
    </source>
</evidence>
<evidence type="ECO:0000259" key="10">
    <source>
        <dbReference type="PROSITE" id="PS51371"/>
    </source>
</evidence>
<feature type="domain" description="CBS" evidence="10">
    <location>
        <begin position="263"/>
        <end position="320"/>
    </location>
</feature>
<evidence type="ECO:0000256" key="1">
    <source>
        <dbReference type="ARBA" id="ARBA00004141"/>
    </source>
</evidence>
<feature type="transmembrane region" description="Helical" evidence="9">
    <location>
        <begin position="61"/>
        <end position="81"/>
    </location>
</feature>
<evidence type="ECO:0000256" key="2">
    <source>
        <dbReference type="ARBA" id="ARBA00022692"/>
    </source>
</evidence>
<reference evidence="12" key="1">
    <citation type="submission" date="2019-11" db="EMBL/GenBank/DDBJ databases">
        <title>Genomic insights into an expanded diversity of filamentous marine cyanobacteria reveals the extraordinary biosynthetic potential of Moorea and Okeania.</title>
        <authorList>
            <person name="Ferreira Leao T."/>
            <person name="Wang M."/>
            <person name="Moss N."/>
            <person name="Da Silva R."/>
            <person name="Sanders J."/>
            <person name="Nurk S."/>
            <person name="Gurevich A."/>
            <person name="Humphrey G."/>
            <person name="Reher R."/>
            <person name="Zhu Q."/>
            <person name="Belda-Ferre P."/>
            <person name="Glukhov E."/>
            <person name="Rex R."/>
            <person name="Dorrestein P.C."/>
            <person name="Knight R."/>
            <person name="Pevzner P."/>
            <person name="Gerwick W.H."/>
            <person name="Gerwick L."/>
        </authorList>
    </citation>
    <scope>NUCLEOTIDE SEQUENCE</scope>
    <source>
        <strain evidence="12">SIO1C4</strain>
    </source>
</reference>
<evidence type="ECO:0000256" key="6">
    <source>
        <dbReference type="ARBA" id="ARBA00023136"/>
    </source>
</evidence>
<comment type="subcellular location">
    <subcellularLocation>
        <location evidence="1">Membrane</location>
        <topology evidence="1">Multi-pass membrane protein</topology>
    </subcellularLocation>
</comment>
<keyword evidence="5 7" id="KW-0129">CBS domain</keyword>
<evidence type="ECO:0000256" key="9">
    <source>
        <dbReference type="SAM" id="Phobius"/>
    </source>
</evidence>
<keyword evidence="6 8" id="KW-0472">Membrane</keyword>
<sequence>MLKIFIVVLIVLTGSALCACGETALLSVSAIKVQQLAQSKKPSALALLAIRHKMNRPITTIVILNNIFNIVGSIVIGRLAAQELGDAWLGLFSGVLTFLIIVCGEIVPKTLGERYAETIALLVAIPVSFLTIFFTPLVWLMEKITAPFTKGKRPPTTNEAEIKFLARIGYQEGVIEDDEADMIQRVFRLNDLTASDLMTPRIIITSIKGNLTLAQAKQEIIASQHTRMIVIEDSIDKVIGVALKGELLTAMIEGKNEQEISTMTRKVHFVPETIRADKLLPVFQKTREHLMVVLDEYGGVSGVVTLEDVLEVITGEIVDETDRSVNLQEIARKKRERLLLSRGFRENEPGINSGSIKQ</sequence>
<dbReference type="Gene3D" id="3.10.580.10">
    <property type="entry name" value="CBS-domain"/>
    <property type="match status" value="1"/>
</dbReference>
<keyword evidence="2 8" id="KW-0812">Transmembrane</keyword>
<feature type="transmembrane region" description="Helical" evidence="9">
    <location>
        <begin position="87"/>
        <end position="107"/>
    </location>
</feature>
<evidence type="ECO:0000256" key="4">
    <source>
        <dbReference type="ARBA" id="ARBA00022989"/>
    </source>
</evidence>
<dbReference type="PROSITE" id="PS51846">
    <property type="entry name" value="CNNM"/>
    <property type="match status" value="1"/>
</dbReference>
<feature type="domain" description="CNNM transmembrane" evidence="11">
    <location>
        <begin position="1"/>
        <end position="179"/>
    </location>
</feature>
<comment type="caution">
    <text evidence="12">The sequence shown here is derived from an EMBL/GenBank/DDBJ whole genome shotgun (WGS) entry which is preliminary data.</text>
</comment>
<dbReference type="CDD" id="cd04590">
    <property type="entry name" value="CBS_pair_CorC_HlyC_assoc"/>
    <property type="match status" value="1"/>
</dbReference>
<organism evidence="12">
    <name type="scientific">Symploca sp. SIO1C4</name>
    <dbReference type="NCBI Taxonomy" id="2607765"/>
    <lineage>
        <taxon>Bacteria</taxon>
        <taxon>Bacillati</taxon>
        <taxon>Cyanobacteriota</taxon>
        <taxon>Cyanophyceae</taxon>
        <taxon>Coleofasciculales</taxon>
        <taxon>Coleofasciculaceae</taxon>
        <taxon>Symploca</taxon>
    </lineage>
</organism>
<dbReference type="FunFam" id="3.10.580.10:FF:000002">
    <property type="entry name" value="Magnesium/cobalt efflux protein CorC"/>
    <property type="match status" value="1"/>
</dbReference>
<dbReference type="PANTHER" id="PTHR22777:SF4">
    <property type="entry name" value="UPF0053 PROTEIN SLL1254"/>
    <property type="match status" value="1"/>
</dbReference>
<dbReference type="GO" id="GO:0005886">
    <property type="term" value="C:plasma membrane"/>
    <property type="evidence" value="ECO:0007669"/>
    <property type="project" value="TreeGrafter"/>
</dbReference>
<evidence type="ECO:0000256" key="7">
    <source>
        <dbReference type="PROSITE-ProRule" id="PRU00703"/>
    </source>
</evidence>
<dbReference type="InterPro" id="IPR002550">
    <property type="entry name" value="CNNM"/>
</dbReference>
<proteinExistence type="predicted"/>
<name>A0A6B3N557_9CYAN</name>
<evidence type="ECO:0000256" key="5">
    <source>
        <dbReference type="ARBA" id="ARBA00023122"/>
    </source>
</evidence>
<dbReference type="EMBL" id="JAAHFQ010000042">
    <property type="protein sequence ID" value="NER26680.1"/>
    <property type="molecule type" value="Genomic_DNA"/>
</dbReference>
<keyword evidence="3" id="KW-0677">Repeat</keyword>
<accession>A0A6B3N557</accession>
<keyword evidence="4 8" id="KW-1133">Transmembrane helix</keyword>
<dbReference type="Pfam" id="PF01595">
    <property type="entry name" value="CNNM"/>
    <property type="match status" value="1"/>
</dbReference>